<feature type="transmembrane region" description="Helical" evidence="2">
    <location>
        <begin position="49"/>
        <end position="69"/>
    </location>
</feature>
<dbReference type="Proteomes" id="UP000276133">
    <property type="component" value="Unassembled WGS sequence"/>
</dbReference>
<proteinExistence type="predicted"/>
<name>A0A3M7QPM9_BRAPC</name>
<keyword evidence="4" id="KW-1185">Reference proteome</keyword>
<feature type="compositionally biased region" description="Basic and acidic residues" evidence="1">
    <location>
        <begin position="1"/>
        <end position="11"/>
    </location>
</feature>
<reference evidence="3 4" key="1">
    <citation type="journal article" date="2018" name="Sci. Rep.">
        <title>Genomic signatures of local adaptation to the degree of environmental predictability in rotifers.</title>
        <authorList>
            <person name="Franch-Gras L."/>
            <person name="Hahn C."/>
            <person name="Garcia-Roger E.M."/>
            <person name="Carmona M.J."/>
            <person name="Serra M."/>
            <person name="Gomez A."/>
        </authorList>
    </citation>
    <scope>NUCLEOTIDE SEQUENCE [LARGE SCALE GENOMIC DNA]</scope>
    <source>
        <strain evidence="3">HYR1</strain>
    </source>
</reference>
<accession>A0A3M7QPM9</accession>
<gene>
    <name evidence="3" type="ORF">BpHYR1_046143</name>
</gene>
<feature type="compositionally biased region" description="Acidic residues" evidence="1">
    <location>
        <begin position="12"/>
        <end position="22"/>
    </location>
</feature>
<evidence type="ECO:0000313" key="4">
    <source>
        <dbReference type="Proteomes" id="UP000276133"/>
    </source>
</evidence>
<keyword evidence="2" id="KW-1133">Transmembrane helix</keyword>
<evidence type="ECO:0000256" key="1">
    <source>
        <dbReference type="SAM" id="MobiDB-lite"/>
    </source>
</evidence>
<dbReference type="AlphaFoldDB" id="A0A3M7QPM9"/>
<evidence type="ECO:0000313" key="3">
    <source>
        <dbReference type="EMBL" id="RNA13397.1"/>
    </source>
</evidence>
<sequence length="120" mass="13980">MKFSWEEKQFETVDEDRDESTEEFGDTEQELCSLVTIESTNCCKPSTKLMLLLLLLLMNSIAQFFILFLSRALAKELFKTQFGEVDLQNVLLNTAYPIFLFQILKLEKIPYKTLGINKKK</sequence>
<dbReference type="EMBL" id="REGN01005431">
    <property type="protein sequence ID" value="RNA13397.1"/>
    <property type="molecule type" value="Genomic_DNA"/>
</dbReference>
<protein>
    <submittedName>
        <fullName evidence="3">Uncharacterized protein</fullName>
    </submittedName>
</protein>
<organism evidence="3 4">
    <name type="scientific">Brachionus plicatilis</name>
    <name type="common">Marine rotifer</name>
    <name type="synonym">Brachionus muelleri</name>
    <dbReference type="NCBI Taxonomy" id="10195"/>
    <lineage>
        <taxon>Eukaryota</taxon>
        <taxon>Metazoa</taxon>
        <taxon>Spiralia</taxon>
        <taxon>Gnathifera</taxon>
        <taxon>Rotifera</taxon>
        <taxon>Eurotatoria</taxon>
        <taxon>Monogononta</taxon>
        <taxon>Pseudotrocha</taxon>
        <taxon>Ploima</taxon>
        <taxon>Brachionidae</taxon>
        <taxon>Brachionus</taxon>
    </lineage>
</organism>
<comment type="caution">
    <text evidence="3">The sequence shown here is derived from an EMBL/GenBank/DDBJ whole genome shotgun (WGS) entry which is preliminary data.</text>
</comment>
<evidence type="ECO:0000256" key="2">
    <source>
        <dbReference type="SAM" id="Phobius"/>
    </source>
</evidence>
<feature type="region of interest" description="Disordered" evidence="1">
    <location>
        <begin position="1"/>
        <end position="22"/>
    </location>
</feature>
<keyword evidence="2" id="KW-0812">Transmembrane</keyword>
<keyword evidence="2" id="KW-0472">Membrane</keyword>